<dbReference type="PANTHER" id="PTHR44427">
    <property type="entry name" value="CARCINOEMBRYONIC ANTIGEN-RELATED CELL ADHESION MOLECULE 19"/>
    <property type="match status" value="1"/>
</dbReference>
<dbReference type="Gene3D" id="2.60.40.10">
    <property type="entry name" value="Immunoglobulins"/>
    <property type="match status" value="4"/>
</dbReference>
<protein>
    <submittedName>
        <fullName evidence="7">Pregnancy-specific glycoprotein 22-like</fullName>
    </submittedName>
</protein>
<evidence type="ECO:0000313" key="8">
    <source>
        <dbReference type="Proteomes" id="UP000002494"/>
    </source>
</evidence>
<dbReference type="InterPro" id="IPR036179">
    <property type="entry name" value="Ig-like_dom_sf"/>
</dbReference>
<evidence type="ECO:0000256" key="2">
    <source>
        <dbReference type="ARBA" id="ARBA00023180"/>
    </source>
</evidence>
<dbReference type="Proteomes" id="UP000002494">
    <property type="component" value="Chromosome 1"/>
</dbReference>
<feature type="domain" description="Ig-like" evidence="6">
    <location>
        <begin position="393"/>
        <end position="475"/>
    </location>
</feature>
<dbReference type="GO" id="GO:0006955">
    <property type="term" value="P:immune response"/>
    <property type="evidence" value="ECO:0000318"/>
    <property type="project" value="GO_Central"/>
</dbReference>
<evidence type="ECO:0000259" key="6">
    <source>
        <dbReference type="PROSITE" id="PS50835"/>
    </source>
</evidence>
<dbReference type="FunFam" id="2.60.40.10:FF:000340">
    <property type="entry name" value="Carcinoembryonic antigen-related cell adhesion molecule 1"/>
    <property type="match status" value="1"/>
</dbReference>
<dbReference type="PROSITE" id="PS50835">
    <property type="entry name" value="IG_LIKE"/>
    <property type="match status" value="1"/>
</dbReference>
<gene>
    <name evidence="7 9" type="primary">LOC120098290</name>
</gene>
<dbReference type="Pfam" id="PF00047">
    <property type="entry name" value="ig"/>
    <property type="match status" value="1"/>
</dbReference>
<dbReference type="InterPro" id="IPR007110">
    <property type="entry name" value="Ig-like_dom"/>
</dbReference>
<dbReference type="SMART" id="SM00409">
    <property type="entry name" value="IG"/>
    <property type="match status" value="3"/>
</dbReference>
<evidence type="ECO:0000313" key="7">
    <source>
        <dbReference type="Ensembl" id="ENSRNOP00000082714.1"/>
    </source>
</evidence>
<reference evidence="7" key="3">
    <citation type="submission" date="2025-09" db="UniProtKB">
        <authorList>
            <consortium name="Ensembl"/>
        </authorList>
    </citation>
    <scope>IDENTIFICATION</scope>
    <source>
        <strain evidence="7">Brown Norway</strain>
    </source>
</reference>
<dbReference type="InterPro" id="IPR013783">
    <property type="entry name" value="Ig-like_fold"/>
</dbReference>
<dbReference type="FunFam" id="2.60.40.10:FF:000244">
    <property type="entry name" value="carcinoembryonic antigen-related cell adhesion molecule 16"/>
    <property type="match status" value="1"/>
</dbReference>
<keyword evidence="5" id="KW-1133">Transmembrane helix</keyword>
<reference evidence="7" key="2">
    <citation type="submission" date="2025-08" db="UniProtKB">
        <authorList>
            <consortium name="Ensembl"/>
        </authorList>
    </citation>
    <scope>IDENTIFICATION</scope>
    <source>
        <strain evidence="7">Brown Norway</strain>
    </source>
</reference>
<evidence type="ECO:0000256" key="3">
    <source>
        <dbReference type="ARBA" id="ARBA00023319"/>
    </source>
</evidence>
<dbReference type="CDD" id="cd05740">
    <property type="entry name" value="IgI_hCEACAM_2_4_6_like"/>
    <property type="match status" value="1"/>
</dbReference>
<dbReference type="GO" id="GO:0009897">
    <property type="term" value="C:external side of plasma membrane"/>
    <property type="evidence" value="ECO:0000318"/>
    <property type="project" value="GO_Central"/>
</dbReference>
<dbReference type="InterPro" id="IPR013106">
    <property type="entry name" value="Ig_V-set"/>
</dbReference>
<feature type="transmembrane region" description="Helical" evidence="5">
    <location>
        <begin position="26"/>
        <end position="45"/>
    </location>
</feature>
<accession>A0A8I5ZXS4</accession>
<keyword evidence="1" id="KW-0732">Signal</keyword>
<organism evidence="7 8">
    <name type="scientific">Rattus norvegicus</name>
    <name type="common">Rat</name>
    <dbReference type="NCBI Taxonomy" id="10116"/>
    <lineage>
        <taxon>Eukaryota</taxon>
        <taxon>Metazoa</taxon>
        <taxon>Chordata</taxon>
        <taxon>Craniata</taxon>
        <taxon>Vertebrata</taxon>
        <taxon>Euteleostomi</taxon>
        <taxon>Mammalia</taxon>
        <taxon>Eutheria</taxon>
        <taxon>Euarchontoglires</taxon>
        <taxon>Glires</taxon>
        <taxon>Rodentia</taxon>
        <taxon>Myomorpha</taxon>
        <taxon>Muroidea</taxon>
        <taxon>Muridae</taxon>
        <taxon>Murinae</taxon>
        <taxon>Rattus</taxon>
    </lineage>
</organism>
<dbReference type="GO" id="GO:0042110">
    <property type="term" value="P:T cell activation"/>
    <property type="evidence" value="ECO:0000318"/>
    <property type="project" value="GO_Central"/>
</dbReference>
<evidence type="ECO:0000256" key="1">
    <source>
        <dbReference type="ARBA" id="ARBA00022729"/>
    </source>
</evidence>
<dbReference type="SMART" id="SM00408">
    <property type="entry name" value="IGc2"/>
    <property type="match status" value="1"/>
</dbReference>
<dbReference type="InterPro" id="IPR050831">
    <property type="entry name" value="CEA_cell_adhesion"/>
</dbReference>
<dbReference type="InterPro" id="IPR003599">
    <property type="entry name" value="Ig_sub"/>
</dbReference>
<dbReference type="InterPro" id="IPR013151">
    <property type="entry name" value="Immunoglobulin_dom"/>
</dbReference>
<dbReference type="OMA" id="AINAIVW"/>
<dbReference type="AlphaFoldDB" id="A0A8I5ZXS4"/>
<evidence type="ECO:0000313" key="9">
    <source>
        <dbReference type="RGD" id="41027479"/>
    </source>
</evidence>
<keyword evidence="8" id="KW-1185">Reference proteome</keyword>
<dbReference type="InterPro" id="IPR003598">
    <property type="entry name" value="Ig_sub2"/>
</dbReference>
<keyword evidence="2" id="KW-0325">Glycoprotein</keyword>
<keyword evidence="5" id="KW-0812">Transmembrane</keyword>
<dbReference type="PANTHER" id="PTHR44427:SF1">
    <property type="entry name" value="CARCINOEMBRYONIC ANTIGEN-RELATED CELL ADHESION MOLECULE 1"/>
    <property type="match status" value="1"/>
</dbReference>
<dbReference type="GeneTree" id="ENSGT01100000263479"/>
<proteinExistence type="inferred from homology"/>
<name>A0A8I5ZXS4_RAT</name>
<sequence length="485" mass="53914">MFVTSIRKGGYTPTYIPKLNDYHTSTILMVFLSSLLAFLLTSWLLPTTLQVTIELVPPQVAEGENVLFLAHNLPENLIAIAWFKGVTNMNLGIALYALASNISVTGPEHSGRETVYSNGSLLLQNVTQKDTEFYTLRTLNRHGEIVSTTSIYLHVYTFFWTCGPLSPSVQLTIESVPPNVADGGSVLLVVHNLPENLRAFFWYKGMIVSRNLEVARHIIATNLSVHGPLHSGRETIYSNGSFMFYNVTTEVAVFTSSTMIACDDSFFFSFPAPLSTCCNPLTFSQLMIEPVSQYAVEGESVLLVVHNLPKGLHAFSWYKSVYGAEILKITEYSRAMNSTTWGSELSRRKIVYTNGSLLLQNATEKDAGMYTLETLSRDFKIEKAQVQLYVNKPVSQPFIHVTNTTVTIQSSVVLTCLSADTGISIHWFFNNQSLQLTERMALSPTKCQLIIDPVRKEDAGEYQCEVSNPVSLQISLPVSLAVINE</sequence>
<reference evidence="7" key="1">
    <citation type="submission" date="2024-01" db="EMBL/GenBank/DDBJ databases">
        <title>GRCr8: a new rat reference genome assembly contstructed from accurate long reads and long range scaffolding.</title>
        <authorList>
            <person name="Doris P.A."/>
            <person name="Kalbfleisch T."/>
            <person name="Li K."/>
            <person name="Howe K."/>
            <person name="Wood J."/>
        </authorList>
    </citation>
    <scope>NUCLEOTIDE SEQUENCE [LARGE SCALE GENOMIC DNA]</scope>
    <source>
        <strain evidence="7">Brown Norway</strain>
    </source>
</reference>
<evidence type="ECO:0000256" key="4">
    <source>
        <dbReference type="ARBA" id="ARBA00038222"/>
    </source>
</evidence>
<dbReference type="Pfam" id="PF07686">
    <property type="entry name" value="V-set"/>
    <property type="match status" value="2"/>
</dbReference>
<dbReference type="RGD" id="41027479">
    <property type="gene designation" value="LOC120098290"/>
</dbReference>
<comment type="similarity">
    <text evidence="4">Belongs to the immunoglobulin superfamily. CEA family.</text>
</comment>
<evidence type="ECO:0000256" key="5">
    <source>
        <dbReference type="SAM" id="Phobius"/>
    </source>
</evidence>
<dbReference type="CDD" id="cd05774">
    <property type="entry name" value="IgV_CEACAM_D1"/>
    <property type="match status" value="3"/>
</dbReference>
<keyword evidence="3" id="KW-0393">Immunoglobulin domain</keyword>
<dbReference type="Ensembl" id="ENSRNOT00000106536.2">
    <property type="protein sequence ID" value="ENSRNOP00000082714.1"/>
    <property type="gene ID" value="ENSRNOG00000034000.6"/>
</dbReference>
<dbReference type="SUPFAM" id="SSF48726">
    <property type="entry name" value="Immunoglobulin"/>
    <property type="match status" value="4"/>
</dbReference>
<dbReference type="AGR" id="RGD:41027479"/>
<keyword evidence="5" id="KW-0472">Membrane</keyword>